<dbReference type="AlphaFoldDB" id="W0RQA3"/>
<dbReference type="KEGG" id="gba:J421_5361"/>
<evidence type="ECO:0008006" key="4">
    <source>
        <dbReference type="Google" id="ProtNLM"/>
    </source>
</evidence>
<accession>W0RQA3</accession>
<organism evidence="2 3">
    <name type="scientific">Gemmatirosa kalamazoonensis</name>
    <dbReference type="NCBI Taxonomy" id="861299"/>
    <lineage>
        <taxon>Bacteria</taxon>
        <taxon>Pseudomonadati</taxon>
        <taxon>Gemmatimonadota</taxon>
        <taxon>Gemmatimonadia</taxon>
        <taxon>Gemmatimonadales</taxon>
        <taxon>Gemmatimonadaceae</taxon>
        <taxon>Gemmatirosa</taxon>
    </lineage>
</organism>
<geneLocation type="plasmid" evidence="2 3">
    <name>1</name>
</geneLocation>
<protein>
    <recommendedName>
        <fullName evidence="4">DUF304 domain-containing protein</fullName>
    </recommendedName>
</protein>
<keyword evidence="1" id="KW-1133">Transmembrane helix</keyword>
<name>W0RQA3_9BACT</name>
<dbReference type="EMBL" id="CP007129">
    <property type="protein sequence ID" value="AHG92896.1"/>
    <property type="molecule type" value="Genomic_DNA"/>
</dbReference>
<keyword evidence="1" id="KW-0472">Membrane</keyword>
<gene>
    <name evidence="2" type="ORF">J421_5361</name>
</gene>
<feature type="transmembrane region" description="Helical" evidence="1">
    <location>
        <begin position="35"/>
        <end position="57"/>
    </location>
</feature>
<evidence type="ECO:0000313" key="3">
    <source>
        <dbReference type="Proteomes" id="UP000019151"/>
    </source>
</evidence>
<dbReference type="InParanoid" id="W0RQA3"/>
<dbReference type="HOGENOM" id="CLU_1426524_0_0_0"/>
<sequence length="199" mass="22224">MAESIPLALQQVLQYELARGERVVWYGQPAPSSRALASAGTFLFGIPFLGFALFWTWGATRGFNAQKHGTDSFGWFGYLWGGMFVFFGAAMVLSPLWAWWVARHTVYAVTDRRALLVERPLGRTTVQGFSGERLTDVIRREDWLGRGELIFERVVSKGSKGRTVYRDVGFFGLKDARAVANLLPTPAAFTHADIATRDV</sequence>
<keyword evidence="2" id="KW-0614">Plasmid</keyword>
<keyword evidence="3" id="KW-1185">Reference proteome</keyword>
<dbReference type="OrthoDB" id="582371at2"/>
<feature type="transmembrane region" description="Helical" evidence="1">
    <location>
        <begin position="77"/>
        <end position="102"/>
    </location>
</feature>
<dbReference type="RefSeq" id="WP_025414214.1">
    <property type="nucleotide sequence ID" value="NZ_CP007129.1"/>
</dbReference>
<reference evidence="2 3" key="1">
    <citation type="journal article" date="2014" name="Genome Announc.">
        <title>Genome Sequence and Methylome of Soil Bacterium Gemmatirosa kalamazoonensis KBS708T, a Member of the Rarely Cultivated Gemmatimonadetes Phylum.</title>
        <authorList>
            <person name="Debruyn J.M."/>
            <person name="Radosevich M."/>
            <person name="Wommack K.E."/>
            <person name="Polson S.W."/>
            <person name="Hauser L.J."/>
            <person name="Fawaz M.N."/>
            <person name="Korlach J."/>
            <person name="Tsai Y.C."/>
        </authorList>
    </citation>
    <scope>NUCLEOTIDE SEQUENCE [LARGE SCALE GENOMIC DNA]</scope>
    <source>
        <strain evidence="2 3">KBS708</strain>
        <plasmid evidence="3">Plasmid 1</plasmid>
    </source>
</reference>
<dbReference type="Proteomes" id="UP000019151">
    <property type="component" value="Plasmid 1"/>
</dbReference>
<evidence type="ECO:0000256" key="1">
    <source>
        <dbReference type="SAM" id="Phobius"/>
    </source>
</evidence>
<proteinExistence type="predicted"/>
<evidence type="ECO:0000313" key="2">
    <source>
        <dbReference type="EMBL" id="AHG92896.1"/>
    </source>
</evidence>
<keyword evidence="1" id="KW-0812">Transmembrane</keyword>